<dbReference type="PROSITE" id="PS50856">
    <property type="entry name" value="AMOP"/>
    <property type="match status" value="1"/>
</dbReference>
<feature type="region of interest" description="Disordered" evidence="5">
    <location>
        <begin position="2747"/>
        <end position="2781"/>
    </location>
</feature>
<dbReference type="InterPro" id="IPR000152">
    <property type="entry name" value="EGF-type_Asp/Asn_hydroxyl_site"/>
</dbReference>
<gene>
    <name evidence="9" type="ORF">XAT740_LOCUS36906</name>
</gene>
<protein>
    <submittedName>
        <fullName evidence="9">Uncharacterized protein</fullName>
    </submittedName>
</protein>
<feature type="non-terminal residue" evidence="9">
    <location>
        <position position="2896"/>
    </location>
</feature>
<dbReference type="SMART" id="SM00179">
    <property type="entry name" value="EGF_CA"/>
    <property type="match status" value="3"/>
</dbReference>
<dbReference type="PROSITE" id="PS50026">
    <property type="entry name" value="EGF_3"/>
    <property type="match status" value="2"/>
</dbReference>
<feature type="compositionally biased region" description="Low complexity" evidence="5">
    <location>
        <begin position="75"/>
        <end position="365"/>
    </location>
</feature>
<accession>A0A815PMZ0</accession>
<feature type="compositionally biased region" description="Low complexity" evidence="5">
    <location>
        <begin position="669"/>
        <end position="897"/>
    </location>
</feature>
<evidence type="ECO:0000256" key="6">
    <source>
        <dbReference type="SAM" id="Phobius"/>
    </source>
</evidence>
<feature type="domain" description="EGF-like" evidence="7">
    <location>
        <begin position="2068"/>
        <end position="2109"/>
    </location>
</feature>
<dbReference type="CDD" id="cd00054">
    <property type="entry name" value="EGF_CA"/>
    <property type="match status" value="1"/>
</dbReference>
<keyword evidence="6" id="KW-0812">Transmembrane</keyword>
<sequence length="2896" mass="301626">PVTGSEIPTSFITLGTGSSTTTTQGTGSSTTTVPVTGSEIPTTSITLGTGSSTTTTQGTGSSTTTVPVTASEMPTSSITVGTGSSTTTTQGTGSSTTTTQGTGSSTTTVTVTGSEMPTSGITLGTGSSTTTTQDTGSSTTTTQGTGSSTTTVTVTGSEMPTSSITLGTGSSTTITQGTGSSTTTVPVTGSEIPTSSITLGTGNSTTTTQGTGSSTTTTQGTGSSTTTVPVTGSEIPTSFITLGTGSSTTTTQGTGSSTTTVPVTGSEIPTSSITLGTGSSTTITQGTGSSTTTVPVTGSEMPTSSITLGTGSSTTITQGTGSSTTTVTVTGSEIPTSSITLGIGSSTTTTQGTGSSTTTVTVTGSEMPTSAITLGTGSSTTTTQGTGSPTTTTQGTGSSTTTVPVTGSEIPTSSITRGTGSSTTTIQGTGSSTTSVPATGTEIPTSSITLGTGSSTTTTQGTGSSTTTVPVTGSEMPTSSIALGTGSSTTITQGTGSSTTTGPVTGSEIATSSITVGTGSSTTTTQGTGSSTTTTQGTGSSTTTVPVTASEIPTSSITLGTGSSTTTTQGTGSSTTTVTVTGSEIPTSSITLGIGSSTTTTQGTGSSTTTVPVTGSEMPTSSVSVGTGSSTTTTQGTGSSTTTTQGTGTSTTTVTVTGSEMPTSAITLGTGSSTTTTQGTGSSTTTTQGTGSSSTTVTVTGSEMPTSSITVGTGSSTTTTQGTGSSTTTVPVTGSEIHTSSITLGTGSSTTTTQGTGSSTTTVTVTGSEMPISSITVGTGSSTTTTQGTGSSTTTIQGTGSSTTTVTVTGSEMPTSSITVGTGSSTTTTQGTGSSTTRVTVTGSELPTSSITLGTGSSTTSTQGSGSSTTTVPVTGSEIPTSSIALGTGSSTTTTQGTGISTITVLVTGSEIPTSSVTLGTGSSTTTTQGTGSSTTTVTVTGSEVPTSAITLGTGSSTTTTQGTGSSTTTTQGTGSSTTTVPATGSEMPTSSVTLGTGSSTTTTQGTGSSTTTTQGTGSSTTTVPVTGSGITTSSSTLGTGSSAATSQSTGRQTSSSTTTSVTTSSSTLSTSLTSTATTAVTSSFNTVCGCTNASVSECVLVQNSGAVCNASTSGVQTIETTCSCNNGSRAIVSRSNISCIPTCPVTETVLKNSVSPVNLLMRVTPVVLPFPYQYTNDALSHKVVWVTDKGYITLDKPLYAIEPTENGLPETAYIAPFWTNLLYVNETTSIKSVVHNGLSAGSTISAKVRNTVARQNQTDVVDELVVYRVVEIEWDKLVTSIYSSNTNTSSNSQDLVFNAYLINGPSSNFTFWNSYLRFEYNISKAVNSSNYQPIIIGACYRNENDTTHKSSVSFTSQILDFIKDGNDVRTYFLSSRLLSTCEQWYWKSYTDVIFKRAVNLTNVKRNPCPCSYSQALSDFRFYKLNSENRLERSNNIACFVPLNIFLPQSSDNSAYQQTCCYHTVEGSLVTSGEFAGSILDQAALISLRPLIYQPQRIKERDYCCIARNGSIDWSQWCNLYYEIRPASTCDGYQPPQQAWFGGDPHIQTTGNAGYTCNVYGSFIYAQTTAIANATANSNVQTNSTIIKDLVSDDLFSIVARTSITTALLRSNEFYNKTISYFSSFSLYLGWNNSVIIDVNIDSTATYQFKVNYLTANDMTRRNPFNLSNDFVEYFYYPTSTTNSTNYFFAITKENQTISASTWNTYSTTGQNVSVQAQVPKLTVTTWSGLALQCYLITNNMACTLLLPVKYTDSVEGLAFGNQIANDDQYCLKNSVTLNGAEQLQLNRSNLMKWFNTSASSTYRNYINTVSCSSTSSSTHDFCVQDTLLSQSSLLGQLTVKSSTDYTTANTVLSTNPPRITLVDATSIDTPYTYLLSIPHNNTFQNSTLNYINVTIDLISSVLVQIRETNTSIPVNCIDNGIWYSCPFSYTNTNKNLLQLTIIATNLDASLTTYQKIQLIVNECVYGNPVRNNPTIISSAVQVLFCVCDTTATGDYCDKTISCTDMTACRLNFNSNVSCVVNISAITMNTGQAPYQCMNKVTNVPCTNTTDCCRQGYQFNADVQQCLFRPVCNETICGLNNTCQNSELQSNGYICICNGSTTFDGTTCVQKKVCDNAANYPGGFIPCTGQFEVAVDSGTECICQCQSGYTNSSGVCTSISANVVCDNTTYICHNMSAPNDFFCQFRTQVYNISTNSCQSIFCSKYCQYGNCSGNEKSYSCQCPPGRTLNHALNCAVCDNGLAGPNCSLICDCEFGECNVNATGEADKCKCANGYTGYRCDRYIDFCSPINDTCNTNRTNQICKLSPTNTDLSNLLAGYSCLCQSGYERVSNNSACIDINECLLASMQENICPESTTTCVNLEGSYRCDCLPGYIKSNSINTDACVDNDECTANSSACAAYSNSYCVNLVPFYECRCNYGYAPNGDYNQIYTALKKNQTCQIYDQCAANHIDCGGGKCTNSTDRSAPLPACYCDSPLQLVRISTNKYDCICAADSYYYNAGVCTPRPDPGQGLSGESHFRITISCENQSTILDEILKQFNATFGYSYNLAITNSSLGCDETGYIDVTFDLRTNDNITIQNNAFEVLTNVTNNLNLNLYSVGKCKNITTSLTNVTGCYLYNLCDLCGTNAGRGVCTTGSTGTGRCQCFVNTANPSSSATDEFCYSTTTEPTLSTSSPSSNWTPIIVGVLAGLAGLFCAVTCCLLAIAAWRRRRHPYDPDELLVRRIWHLPRAQVPKEVTAENVRTYIQSQSSVNTSTSAQDSETYNSDRSTYRTNYDPNTNGTVTSTFFKQLDQDMGPRLRATMTRPNTNAMLASLPTATASSTTTSSFTASTSDIDDPIHELDDVILDDDIAMTFHDPLDDLFQDNEMLEVINPNLKLPRPQVDSQPTGLFSFFTRH</sequence>
<dbReference type="PROSITE" id="PS01187">
    <property type="entry name" value="EGF_CA"/>
    <property type="match status" value="2"/>
</dbReference>
<keyword evidence="2" id="KW-0677">Repeat</keyword>
<dbReference type="InterPro" id="IPR049883">
    <property type="entry name" value="NOTCH1_EGF-like"/>
</dbReference>
<dbReference type="PROSITE" id="PS00022">
    <property type="entry name" value="EGF_1"/>
    <property type="match status" value="1"/>
</dbReference>
<evidence type="ECO:0000256" key="4">
    <source>
        <dbReference type="PROSITE-ProRule" id="PRU00076"/>
    </source>
</evidence>
<dbReference type="PANTHER" id="PTHR24034">
    <property type="entry name" value="EGF-LIKE DOMAIN-CONTAINING PROTEIN"/>
    <property type="match status" value="1"/>
</dbReference>
<keyword evidence="6" id="KW-1133">Transmembrane helix</keyword>
<evidence type="ECO:0000313" key="9">
    <source>
        <dbReference type="EMBL" id="CAF1451483.1"/>
    </source>
</evidence>
<keyword evidence="10" id="KW-1185">Reference proteome</keyword>
<organism evidence="9 10">
    <name type="scientific">Adineta ricciae</name>
    <name type="common">Rotifer</name>
    <dbReference type="NCBI Taxonomy" id="249248"/>
    <lineage>
        <taxon>Eukaryota</taxon>
        <taxon>Metazoa</taxon>
        <taxon>Spiralia</taxon>
        <taxon>Gnathifera</taxon>
        <taxon>Rotifera</taxon>
        <taxon>Eurotatoria</taxon>
        <taxon>Bdelloidea</taxon>
        <taxon>Adinetida</taxon>
        <taxon>Adinetidae</taxon>
        <taxon>Adineta</taxon>
    </lineage>
</organism>
<feature type="transmembrane region" description="Helical" evidence="6">
    <location>
        <begin position="2679"/>
        <end position="2704"/>
    </location>
</feature>
<feature type="domain" description="AMOP" evidence="8">
    <location>
        <begin position="1374"/>
        <end position="1525"/>
    </location>
</feature>
<evidence type="ECO:0000256" key="2">
    <source>
        <dbReference type="ARBA" id="ARBA00022737"/>
    </source>
</evidence>
<dbReference type="SMART" id="SM00181">
    <property type="entry name" value="EGF"/>
    <property type="match status" value="7"/>
</dbReference>
<dbReference type="PROSITE" id="PS01186">
    <property type="entry name" value="EGF_2"/>
    <property type="match status" value="1"/>
</dbReference>
<dbReference type="InterPro" id="IPR001881">
    <property type="entry name" value="EGF-like_Ca-bd_dom"/>
</dbReference>
<feature type="compositionally biased region" description="Low complexity" evidence="5">
    <location>
        <begin position="375"/>
        <end position="435"/>
    </location>
</feature>
<feature type="region of interest" description="Disordered" evidence="5">
    <location>
        <begin position="1"/>
        <end position="897"/>
    </location>
</feature>
<evidence type="ECO:0000256" key="1">
    <source>
        <dbReference type="ARBA" id="ARBA00022536"/>
    </source>
</evidence>
<dbReference type="InterPro" id="IPR050751">
    <property type="entry name" value="ECM_structural_protein"/>
</dbReference>
<name>A0A815PMZ0_ADIRI</name>
<keyword evidence="6" id="KW-0472">Membrane</keyword>
<evidence type="ECO:0000256" key="3">
    <source>
        <dbReference type="ARBA" id="ARBA00023157"/>
    </source>
</evidence>
<keyword evidence="1 4" id="KW-0245">EGF-like domain</keyword>
<dbReference type="Proteomes" id="UP000663828">
    <property type="component" value="Unassembled WGS sequence"/>
</dbReference>
<feature type="domain" description="EGF-like" evidence="7">
    <location>
        <begin position="2337"/>
        <end position="2379"/>
    </location>
</feature>
<dbReference type="PANTHER" id="PTHR24034:SF89">
    <property type="entry name" value="COMPLEMENT COMPONENT C1Q RECEPTOR"/>
    <property type="match status" value="1"/>
</dbReference>
<keyword evidence="3" id="KW-1015">Disulfide bond</keyword>
<evidence type="ECO:0000313" key="10">
    <source>
        <dbReference type="Proteomes" id="UP000663828"/>
    </source>
</evidence>
<comment type="caution">
    <text evidence="4">Lacks conserved residue(s) required for the propagation of feature annotation.</text>
</comment>
<comment type="caution">
    <text evidence="9">The sequence shown here is derived from an EMBL/GenBank/DDBJ whole genome shotgun (WGS) entry which is preliminary data.</text>
</comment>
<feature type="region of interest" description="Disordered" evidence="5">
    <location>
        <begin position="914"/>
        <end position="1069"/>
    </location>
</feature>
<dbReference type="GO" id="GO:0005509">
    <property type="term" value="F:calcium ion binding"/>
    <property type="evidence" value="ECO:0007669"/>
    <property type="project" value="InterPro"/>
</dbReference>
<dbReference type="PROSITE" id="PS00010">
    <property type="entry name" value="ASX_HYDROXYL"/>
    <property type="match status" value="1"/>
</dbReference>
<dbReference type="EMBL" id="CAJNOR010003829">
    <property type="protein sequence ID" value="CAF1451483.1"/>
    <property type="molecule type" value="Genomic_DNA"/>
</dbReference>
<proteinExistence type="predicted"/>
<feature type="compositionally biased region" description="Low complexity" evidence="5">
    <location>
        <begin position="990"/>
        <end position="1069"/>
    </location>
</feature>
<evidence type="ECO:0000259" key="7">
    <source>
        <dbReference type="PROSITE" id="PS50026"/>
    </source>
</evidence>
<feature type="compositionally biased region" description="Low complexity" evidence="5">
    <location>
        <begin position="445"/>
        <end position="474"/>
    </location>
</feature>
<dbReference type="InterPro" id="IPR009030">
    <property type="entry name" value="Growth_fac_rcpt_cys_sf"/>
</dbReference>
<dbReference type="Gene3D" id="2.90.20.10">
    <property type="entry name" value="Plasmodium vivax P25 domain"/>
    <property type="match status" value="1"/>
</dbReference>
<evidence type="ECO:0000256" key="5">
    <source>
        <dbReference type="SAM" id="MobiDB-lite"/>
    </source>
</evidence>
<dbReference type="InterPro" id="IPR005533">
    <property type="entry name" value="AMOP_dom"/>
</dbReference>
<feature type="compositionally biased region" description="Low complexity" evidence="5">
    <location>
        <begin position="484"/>
        <end position="545"/>
    </location>
</feature>
<reference evidence="9" key="1">
    <citation type="submission" date="2021-02" db="EMBL/GenBank/DDBJ databases">
        <authorList>
            <person name="Nowell W R."/>
        </authorList>
    </citation>
    <scope>NUCLEOTIDE SEQUENCE</scope>
</reference>
<dbReference type="InterPro" id="IPR018097">
    <property type="entry name" value="EGF_Ca-bd_CS"/>
</dbReference>
<dbReference type="InterPro" id="IPR000742">
    <property type="entry name" value="EGF"/>
</dbReference>
<evidence type="ECO:0000259" key="8">
    <source>
        <dbReference type="PROSITE" id="PS50856"/>
    </source>
</evidence>
<feature type="compositionally biased region" description="Low complexity" evidence="5">
    <location>
        <begin position="914"/>
        <end position="980"/>
    </location>
</feature>
<feature type="compositionally biased region" description="Low complexity" evidence="5">
    <location>
        <begin position="9"/>
        <end position="65"/>
    </location>
</feature>
<feature type="compositionally biased region" description="Low complexity" evidence="5">
    <location>
        <begin position="554"/>
        <end position="659"/>
    </location>
</feature>
<dbReference type="SUPFAM" id="SSF57184">
    <property type="entry name" value="Growth factor receptor domain"/>
    <property type="match status" value="1"/>
</dbReference>
<dbReference type="Pfam" id="PF07645">
    <property type="entry name" value="EGF_CA"/>
    <property type="match status" value="1"/>
</dbReference>